<evidence type="ECO:0000256" key="3">
    <source>
        <dbReference type="ARBA" id="ARBA00022475"/>
    </source>
</evidence>
<dbReference type="PANTHER" id="PTHR42718">
    <property type="entry name" value="MAJOR FACILITATOR SUPERFAMILY MULTIDRUG TRANSPORTER MFSC"/>
    <property type="match status" value="1"/>
</dbReference>
<proteinExistence type="predicted"/>
<dbReference type="GO" id="GO:0022857">
    <property type="term" value="F:transmembrane transporter activity"/>
    <property type="evidence" value="ECO:0007669"/>
    <property type="project" value="InterPro"/>
</dbReference>
<evidence type="ECO:0000313" key="10">
    <source>
        <dbReference type="Proteomes" id="UP000240322"/>
    </source>
</evidence>
<gene>
    <name evidence="9" type="ORF">B9Q03_06860</name>
</gene>
<keyword evidence="2" id="KW-0813">Transport</keyword>
<evidence type="ECO:0000256" key="6">
    <source>
        <dbReference type="ARBA" id="ARBA00023136"/>
    </source>
</evidence>
<feature type="transmembrane region" description="Helical" evidence="7">
    <location>
        <begin position="468"/>
        <end position="489"/>
    </location>
</feature>
<keyword evidence="4 7" id="KW-0812">Transmembrane</keyword>
<dbReference type="AlphaFoldDB" id="A0A2R6AVM2"/>
<reference evidence="9 10" key="1">
    <citation type="submission" date="2017-04" db="EMBL/GenBank/DDBJ databases">
        <title>Novel microbial lineages endemic to geothermal iron-oxide mats fill important gaps in the evolutionary history of Archaea.</title>
        <authorList>
            <person name="Jay Z.J."/>
            <person name="Beam J.P."/>
            <person name="Dlakic M."/>
            <person name="Rusch D.B."/>
            <person name="Kozubal M.A."/>
            <person name="Inskeep W.P."/>
        </authorList>
    </citation>
    <scope>NUCLEOTIDE SEQUENCE [LARGE SCALE GENOMIC DNA]</scope>
    <source>
        <strain evidence="9">OSP_D</strain>
    </source>
</reference>
<feature type="transmembrane region" description="Helical" evidence="7">
    <location>
        <begin position="319"/>
        <end position="341"/>
    </location>
</feature>
<dbReference type="PANTHER" id="PTHR42718:SF46">
    <property type="entry name" value="BLR6921 PROTEIN"/>
    <property type="match status" value="1"/>
</dbReference>
<evidence type="ECO:0000256" key="4">
    <source>
        <dbReference type="ARBA" id="ARBA00022692"/>
    </source>
</evidence>
<feature type="domain" description="Major facilitator superfamily (MFS) profile" evidence="8">
    <location>
        <begin position="34"/>
        <end position="495"/>
    </location>
</feature>
<evidence type="ECO:0000256" key="7">
    <source>
        <dbReference type="SAM" id="Phobius"/>
    </source>
</evidence>
<feature type="transmembrane region" description="Helical" evidence="7">
    <location>
        <begin position="159"/>
        <end position="181"/>
    </location>
</feature>
<evidence type="ECO:0000313" key="9">
    <source>
        <dbReference type="EMBL" id="PSN90407.1"/>
    </source>
</evidence>
<evidence type="ECO:0000256" key="5">
    <source>
        <dbReference type="ARBA" id="ARBA00022989"/>
    </source>
</evidence>
<name>A0A2R6AVM2_9ARCH</name>
<feature type="transmembrane region" description="Helical" evidence="7">
    <location>
        <begin position="126"/>
        <end position="147"/>
    </location>
</feature>
<protein>
    <recommendedName>
        <fullName evidence="8">Major facilitator superfamily (MFS) profile domain-containing protein</fullName>
    </recommendedName>
</protein>
<feature type="transmembrane region" description="Helical" evidence="7">
    <location>
        <begin position="290"/>
        <end position="313"/>
    </location>
</feature>
<dbReference type="InterPro" id="IPR011701">
    <property type="entry name" value="MFS"/>
</dbReference>
<feature type="transmembrane region" description="Helical" evidence="7">
    <location>
        <begin position="187"/>
        <end position="206"/>
    </location>
</feature>
<dbReference type="Pfam" id="PF07690">
    <property type="entry name" value="MFS_1"/>
    <property type="match status" value="2"/>
</dbReference>
<dbReference type="InterPro" id="IPR036259">
    <property type="entry name" value="MFS_trans_sf"/>
</dbReference>
<feature type="transmembrane region" description="Helical" evidence="7">
    <location>
        <begin position="353"/>
        <end position="371"/>
    </location>
</feature>
<keyword evidence="6 7" id="KW-0472">Membrane</keyword>
<feature type="transmembrane region" description="Helical" evidence="7">
    <location>
        <begin position="71"/>
        <end position="89"/>
    </location>
</feature>
<dbReference type="PROSITE" id="PS50850">
    <property type="entry name" value="MFS"/>
    <property type="match status" value="1"/>
</dbReference>
<comment type="subcellular location">
    <subcellularLocation>
        <location evidence="1">Cell membrane</location>
        <topology evidence="1">Multi-pass membrane protein</topology>
    </subcellularLocation>
</comment>
<evidence type="ECO:0000259" key="8">
    <source>
        <dbReference type="PROSITE" id="PS50850"/>
    </source>
</evidence>
<dbReference type="SUPFAM" id="SSF103473">
    <property type="entry name" value="MFS general substrate transporter"/>
    <property type="match status" value="1"/>
</dbReference>
<dbReference type="Proteomes" id="UP000240322">
    <property type="component" value="Unassembled WGS sequence"/>
</dbReference>
<keyword evidence="3" id="KW-1003">Cell membrane</keyword>
<feature type="transmembrane region" description="Helical" evidence="7">
    <location>
        <begin position="227"/>
        <end position="245"/>
    </location>
</feature>
<dbReference type="PRINTS" id="PR01036">
    <property type="entry name" value="TCRTETB"/>
</dbReference>
<comment type="caution">
    <text evidence="9">The sequence shown here is derived from an EMBL/GenBank/DDBJ whole genome shotgun (WGS) entry which is preliminary data.</text>
</comment>
<feature type="transmembrane region" description="Helical" evidence="7">
    <location>
        <begin position="38"/>
        <end position="59"/>
    </location>
</feature>
<evidence type="ECO:0000256" key="2">
    <source>
        <dbReference type="ARBA" id="ARBA00022448"/>
    </source>
</evidence>
<accession>A0A2R6AVM2</accession>
<dbReference type="InterPro" id="IPR020846">
    <property type="entry name" value="MFS_dom"/>
</dbReference>
<dbReference type="GO" id="GO:0005886">
    <property type="term" value="C:plasma membrane"/>
    <property type="evidence" value="ECO:0007669"/>
    <property type="project" value="UniProtKB-SubCell"/>
</dbReference>
<keyword evidence="5 7" id="KW-1133">Transmembrane helix</keyword>
<dbReference type="Gene3D" id="1.20.1250.20">
    <property type="entry name" value="MFS general substrate transporter like domains"/>
    <property type="match status" value="2"/>
</dbReference>
<dbReference type="EMBL" id="NEXE01000061">
    <property type="protein sequence ID" value="PSN90407.1"/>
    <property type="molecule type" value="Genomic_DNA"/>
</dbReference>
<feature type="transmembrane region" description="Helical" evidence="7">
    <location>
        <begin position="101"/>
        <end position="120"/>
    </location>
</feature>
<feature type="transmembrane region" description="Helical" evidence="7">
    <location>
        <begin position="377"/>
        <end position="400"/>
    </location>
</feature>
<feature type="transmembrane region" description="Helical" evidence="7">
    <location>
        <begin position="421"/>
        <end position="442"/>
    </location>
</feature>
<sequence>MWGRVGFPKRIHPNSYTTAKRCVCVVSMQYKYTVLMNTTIASFMAFLDSNIVVISLPTIVRTLRGTTPFDAVWLIMGYSIVSATMLLTLGRLADMFGRVRLYNLGFAVFTAGSALCSAAWSGSSLVVFRMIQGLGGALIFANNSAIITDAFPVNERGRAIGINQVVGIAGSILALVLGGVLTSTLGWRSIFWVNILPGGFATVWAYMRLRELSQPQRTERVDYYGNALFGPGLGFFLLGSTIGALDGFNPLYDALMAAGLVLLALFPLVELRAFHPMMDLKLFRIREFSGAAFSNLLNAVARGGLSLILVLYFQGALLYSALQAGVDLIPFSLAFVSAGPLSGALSDKYGPRLFVIAGVLLGSASLFWFALLPAGAGYVYIAAPMVIGGIGGGMFAAPNLASLMNSVPPPRRGVASGMASLLFNVGSLLSISISFVIMASLIPRNSLELIFAGVAVPGGLNLQIFSKAMHTTFIVLAVLNTLALIPLAYRWLPRRGRMGDAQNSEDPPSINASA</sequence>
<organism evidence="9 10">
    <name type="scientific">Candidatus Marsarchaeota G2 archaeon OSP_D</name>
    <dbReference type="NCBI Taxonomy" id="1978157"/>
    <lineage>
        <taxon>Archaea</taxon>
        <taxon>Candidatus Marsarchaeota</taxon>
        <taxon>Candidatus Marsarchaeota group 2</taxon>
    </lineage>
</organism>
<evidence type="ECO:0000256" key="1">
    <source>
        <dbReference type="ARBA" id="ARBA00004651"/>
    </source>
</evidence>
<dbReference type="CDD" id="cd17321">
    <property type="entry name" value="MFS_MMR_MDR_like"/>
    <property type="match status" value="1"/>
</dbReference>
<feature type="transmembrane region" description="Helical" evidence="7">
    <location>
        <begin position="251"/>
        <end position="269"/>
    </location>
</feature>